<dbReference type="GO" id="GO:0005739">
    <property type="term" value="C:mitochondrion"/>
    <property type="evidence" value="ECO:0007669"/>
    <property type="project" value="TreeGrafter"/>
</dbReference>
<evidence type="ECO:0000313" key="4">
    <source>
        <dbReference type="EMBL" id="KAG0459160.1"/>
    </source>
</evidence>
<dbReference type="OrthoDB" id="1717827at2759"/>
<organism evidence="4 5">
    <name type="scientific">Vanilla planifolia</name>
    <name type="common">Vanilla</name>
    <dbReference type="NCBI Taxonomy" id="51239"/>
    <lineage>
        <taxon>Eukaryota</taxon>
        <taxon>Viridiplantae</taxon>
        <taxon>Streptophyta</taxon>
        <taxon>Embryophyta</taxon>
        <taxon>Tracheophyta</taxon>
        <taxon>Spermatophyta</taxon>
        <taxon>Magnoliopsida</taxon>
        <taxon>Liliopsida</taxon>
        <taxon>Asparagales</taxon>
        <taxon>Orchidaceae</taxon>
        <taxon>Vanilloideae</taxon>
        <taxon>Vanilleae</taxon>
        <taxon>Vanilla</taxon>
    </lineage>
</organism>
<dbReference type="Gene3D" id="1.25.40.10">
    <property type="entry name" value="Tetratricopeptide repeat domain"/>
    <property type="match status" value="1"/>
</dbReference>
<keyword evidence="2" id="KW-0677">Repeat</keyword>
<dbReference type="EMBL" id="JADCNM010000012">
    <property type="protein sequence ID" value="KAG0459160.1"/>
    <property type="molecule type" value="Genomic_DNA"/>
</dbReference>
<evidence type="ECO:0000256" key="3">
    <source>
        <dbReference type="PROSITE-ProRule" id="PRU00708"/>
    </source>
</evidence>
<evidence type="ECO:0008006" key="6">
    <source>
        <dbReference type="Google" id="ProtNLM"/>
    </source>
</evidence>
<feature type="repeat" description="PPR" evidence="3">
    <location>
        <begin position="153"/>
        <end position="187"/>
    </location>
</feature>
<dbReference type="Proteomes" id="UP000639772">
    <property type="component" value="Chromosome 12"/>
</dbReference>
<dbReference type="InterPro" id="IPR002885">
    <property type="entry name" value="PPR_rpt"/>
</dbReference>
<dbReference type="PANTHER" id="PTHR45717">
    <property type="entry name" value="OS12G0527900 PROTEIN"/>
    <property type="match status" value="1"/>
</dbReference>
<dbReference type="PANTHER" id="PTHR45717:SF14">
    <property type="entry name" value="LARGE RIBOSOMAL SUBUNIT PROTEIN ML101 (RPPR4)"/>
    <property type="match status" value="1"/>
</dbReference>
<comment type="caution">
    <text evidence="4">The sequence shown here is derived from an EMBL/GenBank/DDBJ whole genome shotgun (WGS) entry which is preliminary data.</text>
</comment>
<dbReference type="InterPro" id="IPR011990">
    <property type="entry name" value="TPR-like_helical_dom_sf"/>
</dbReference>
<dbReference type="Pfam" id="PF01535">
    <property type="entry name" value="PPR"/>
    <property type="match status" value="1"/>
</dbReference>
<accession>A0A835UFI1</accession>
<name>A0A835UFI1_VANPL</name>
<feature type="repeat" description="PPR" evidence="3">
    <location>
        <begin position="118"/>
        <end position="152"/>
    </location>
</feature>
<proteinExistence type="inferred from homology"/>
<protein>
    <recommendedName>
        <fullName evidence="6">Pentatricopeptide repeat-containing protein</fullName>
    </recommendedName>
</protein>
<evidence type="ECO:0000256" key="2">
    <source>
        <dbReference type="ARBA" id="ARBA00022737"/>
    </source>
</evidence>
<sequence length="214" mass="24501">MATSTKTKLIAKRSSKYLEEALYRRLFREGALLRALGRSSLSSSRAKACLQVGGQVSIRKLRDRKCFRPALKLQETMARRGMNLTLSDHAIQLDLVAKARGISDAEEYFMNLQESAKNHLTYGTLLNCYCKELKSDKAEALVEKKKELNFMSTAMAYNSLMMLYSKTHQPERIPNIIQEMKTNDILPDCFTYNIWMRSLAAKNDISGVERVFKR</sequence>
<evidence type="ECO:0000313" key="5">
    <source>
        <dbReference type="Proteomes" id="UP000639772"/>
    </source>
</evidence>
<dbReference type="Pfam" id="PF13041">
    <property type="entry name" value="PPR_2"/>
    <property type="match status" value="1"/>
</dbReference>
<comment type="similarity">
    <text evidence="1">Belongs to the PPR family. P subfamily.</text>
</comment>
<evidence type="ECO:0000256" key="1">
    <source>
        <dbReference type="ARBA" id="ARBA00007626"/>
    </source>
</evidence>
<gene>
    <name evidence="4" type="ORF">HPP92_022288</name>
</gene>
<dbReference type="NCBIfam" id="TIGR00756">
    <property type="entry name" value="PPR"/>
    <property type="match status" value="1"/>
</dbReference>
<dbReference type="GO" id="GO:0003729">
    <property type="term" value="F:mRNA binding"/>
    <property type="evidence" value="ECO:0007669"/>
    <property type="project" value="UniProtKB-ARBA"/>
</dbReference>
<dbReference type="AlphaFoldDB" id="A0A835UFI1"/>
<dbReference type="PROSITE" id="PS51375">
    <property type="entry name" value="PPR"/>
    <property type="match status" value="2"/>
</dbReference>
<reference evidence="4 5" key="1">
    <citation type="journal article" date="2020" name="Nat. Food">
        <title>A phased Vanilla planifolia genome enables genetic improvement of flavour and production.</title>
        <authorList>
            <person name="Hasing T."/>
            <person name="Tang H."/>
            <person name="Brym M."/>
            <person name="Khazi F."/>
            <person name="Huang T."/>
            <person name="Chambers A.H."/>
        </authorList>
    </citation>
    <scope>NUCLEOTIDE SEQUENCE [LARGE SCALE GENOMIC DNA]</scope>
    <source>
        <tissue evidence="4">Leaf</tissue>
    </source>
</reference>